<dbReference type="InterPro" id="IPR040738">
    <property type="entry name" value="LPD22"/>
</dbReference>
<feature type="region of interest" description="Disordered" evidence="1">
    <location>
        <begin position="1"/>
        <end position="21"/>
    </location>
</feature>
<sequence>MTDIYDSLMDSDNKAPTPEQAIPQVDIYDQLMDADIDAGQQRTGLVLDVVSGINPDNAAKAKKLSQTFGLAPESVEKDLPEFERRARIRENQAILAASPILARQISDPEFAKLAQDDTANLSGIETLLRSFKRGLTSGLQGNDASNIDESAQILSLIDQVESGGSVDQNNPYASLFSGAGSNPEALQKLRQAQQSRLSENAVEFTQRSEQLKGLVPTGSLAQFYSANGWREAFSSLASSPFSIATNIVLESTGLLTPSLPFIIGGGVAGGARGLAALTGTTSANAEYGTAIAEGIQFAGIDVNDPAAVQEFVATPEFAELRNQALIKAGVVGAFDAATAGLAGVRIRPSAVGNVAAQGGIQAAGGAAGEAVGSVASGQDISASSVLAEAIGELPTAVMDVAVTSGKQLRLRQAQAIQAEQGAQLIEGLNDLAASSKVLARDTETFEQFIAQAAEDGPVQQIFIDANTLMQSGIADQVAAISPAVAAQLDEAVQTGGQIAIPVEEYTARIAPSEFSALLLDDLKTQPEGFSRAEAQEFLQNGLPALQEEMQAAINEESNTDIFRASTETVKADLKAQLDSAARFTPQVNDAYASMVSNWYAVEAARMGITPEEMYSQYKLNIVAENVAGPQFEQSQDAPAFREWFGDSKVVDADGKPLVVYHETDADFSEFRIEDGIRSAGDGEMPTGAFFKPTPRSIGVSNSGQVQMPVYLALRNPLTIANREALTRLYSQEIEGYGALVEKEKEINTKWKDDPRTDWATETEESQQEFDEAIAQWEAEIRAVATEQKDMVNQWFSSQPYDGLIVENDAGSMGRSTKTYIAFKPNQIKSATGNRGTFDPNDPNILHQSPISPTQQAMQKWKAALGRVQANNLDYAPRMDTPAVLQEMGIGSSKLDIPTRYLLAIREKHPDVPLSVFENLPTLLADPVFVLPHREGGLTVILDEKTDSGSSIAVGVRDGRIRTITPIDNAPTQTAEQRVANWIAAGLSQKGKIYARNKETLDKARVSNGASPALIAMQRDPRNARNIITRDNLVKKLGNEFYQGPRGAFSPATNTIALLKNADLSTFLHESGHFFLEAKFDIAAQLQGKQAAGETLTTGEQSALDDAETLLKWFDVSNIATWNSMSIEEQRPSHEKFARGFEAYLYEGRAPNLELQGIFQRFRAWMINVYKNVAALDVQLTPEVRSVFDRMMATNEQIALAEQGRSMMPLFANQEESGMSPEEYSNYQLLGVDATNQAIQELQAKSIRDMSWTNALKDRTIKRLNRQAASVRKGIRKEVQEELEAMPIFRAMRWLKYGEMVGQDGESVKVPGGNKLSIPALRDMYPENDLVPLEWKSLGYGSYGMLANDGLHPDIVADLFGFTSGDQLVRELLETPAFNEAVNTETNARMLQQHGELSDPESIARAADAAIHNEVRARYLTTEANTLAKASGSRKVLASAARQLAQDMIARLKIRNIKPGQYTNAETRAARNAERALRSGDVATAATEKRNQLIQNYAAKAAYNAQEEVDKGLRYLNNFNGNIKSLDADYADQIDALLERFDLRRGQSNRSVDRRVSLAEWINSQREAGIEPDIPQELINEAFRTSYKNMTLEEFRGLVDSVKQIEHLGRLKHKLLTAADNRAYEAVRDEIAAGISANATGKKADTRSATTNAGRIIQSLKRFWAAHIKAATWAYVMDGGRDGGPVWEYFIRSANERGDMETTMRAEATERLTEIMAPVLKAGSMRRKAHYTTIDRGLTKESVFAIALNMGNEGNTQRLLGGEGWTIDQVAPILQSLTESDWKAVQSIWDYIESYRPQIAAKERRIYGKEPDWVEPRPFNITTADGKTIHIKGGYYPIKYDPMASQRAEENADAETAKRQLQGAFTTATTRRSFTKSRVDEVQGRPLLYTIDGVYSGVNDVIHDLAWHEWLIDANRLLRSHSIDTAMRNSYGPEAKQQFKTWVQDIAEGERGAANAVEAAASRLRQGVSVSGLGFNIVSAAMQVLGLTQSIVRIGPAWMGRGIAKYIANPVVLSRQVNDMSDFMANRSRTRFRELNELRNRVQGQTIFNEYVGRYAYFLMMRFQMAVDVPTWWGAYEKAIADGNVETRAIQLADQAVIDSQGGGQTKDLAAIERGGPMARLFTVFYSFMNTAFNLGIAKTMTANTPAKRARLAADYLLLYVIPSALGFAMKEALTPGGDDDWDMEKIARSLAAEQISYLMGMMVIAREFSEVSKIITGAEGARNYQGPAGLRVISDSLKLAQQASQGEFDDAFRKALVNVVGSLAGLPAAQVNRSITGAIALQEGETDSTRALLFGYRQ</sequence>
<proteinExistence type="predicted"/>
<keyword evidence="5" id="KW-1185">Reference proteome</keyword>
<evidence type="ECO:0000256" key="1">
    <source>
        <dbReference type="SAM" id="MobiDB-lite"/>
    </source>
</evidence>
<protein>
    <submittedName>
        <fullName evidence="4">Uncharacterized protein</fullName>
    </submittedName>
</protein>
<organism evidence="4 5">
    <name type="scientific">Methylobacillus rhizosphaerae</name>
    <dbReference type="NCBI Taxonomy" id="551994"/>
    <lineage>
        <taxon>Bacteria</taxon>
        <taxon>Pseudomonadati</taxon>
        <taxon>Pseudomonadota</taxon>
        <taxon>Betaproteobacteria</taxon>
        <taxon>Nitrosomonadales</taxon>
        <taxon>Methylophilaceae</taxon>
        <taxon>Methylobacillus</taxon>
    </lineage>
</organism>
<dbReference type="InterPro" id="IPR049522">
    <property type="entry name" value="ART-PolyVal_dom"/>
</dbReference>
<dbReference type="OrthoDB" id="9041348at2"/>
<dbReference type="EMBL" id="FZOA01000003">
    <property type="protein sequence ID" value="SNR73835.1"/>
    <property type="molecule type" value="Genomic_DNA"/>
</dbReference>
<accession>A0A238YRR4</accession>
<dbReference type="Pfam" id="PF18760">
    <property type="entry name" value="ART-PolyVal"/>
    <property type="match status" value="1"/>
</dbReference>
<dbReference type="Proteomes" id="UP000198305">
    <property type="component" value="Unassembled WGS sequence"/>
</dbReference>
<dbReference type="Pfam" id="PF18834">
    <property type="entry name" value="LPD22"/>
    <property type="match status" value="1"/>
</dbReference>
<evidence type="ECO:0000259" key="3">
    <source>
        <dbReference type="Pfam" id="PF18834"/>
    </source>
</evidence>
<feature type="domain" description="Large polyvalent protein associated" evidence="3">
    <location>
        <begin position="49"/>
        <end position="136"/>
    </location>
</feature>
<feature type="domain" description="ART-PolyVal-like" evidence="2">
    <location>
        <begin position="651"/>
        <end position="837"/>
    </location>
</feature>
<name>A0A238YRR4_9PROT</name>
<evidence type="ECO:0000313" key="4">
    <source>
        <dbReference type="EMBL" id="SNR73835.1"/>
    </source>
</evidence>
<evidence type="ECO:0000259" key="2">
    <source>
        <dbReference type="Pfam" id="PF18760"/>
    </source>
</evidence>
<dbReference type="RefSeq" id="WP_143738687.1">
    <property type="nucleotide sequence ID" value="NZ_FZOA01000003.1"/>
</dbReference>
<reference evidence="5" key="1">
    <citation type="submission" date="2017-06" db="EMBL/GenBank/DDBJ databases">
        <authorList>
            <person name="Varghese N."/>
            <person name="Submissions S."/>
        </authorList>
    </citation>
    <scope>NUCLEOTIDE SEQUENCE [LARGE SCALE GENOMIC DNA]</scope>
    <source>
        <strain evidence="5">Ca-68</strain>
    </source>
</reference>
<evidence type="ECO:0000313" key="5">
    <source>
        <dbReference type="Proteomes" id="UP000198305"/>
    </source>
</evidence>
<gene>
    <name evidence="4" type="ORF">SAMN05192560_0785</name>
</gene>